<organism evidence="1 2">
    <name type="scientific">Brachionus calyciflorus</name>
    <dbReference type="NCBI Taxonomy" id="104777"/>
    <lineage>
        <taxon>Eukaryota</taxon>
        <taxon>Metazoa</taxon>
        <taxon>Spiralia</taxon>
        <taxon>Gnathifera</taxon>
        <taxon>Rotifera</taxon>
        <taxon>Eurotatoria</taxon>
        <taxon>Monogononta</taxon>
        <taxon>Pseudotrocha</taxon>
        <taxon>Ploima</taxon>
        <taxon>Brachionidae</taxon>
        <taxon>Brachionus</taxon>
    </lineage>
</organism>
<evidence type="ECO:0000313" key="1">
    <source>
        <dbReference type="EMBL" id="CAF0938014.1"/>
    </source>
</evidence>
<sequence>MDELIFFERKNGIIQKARIIKIDQDKVLVTWNENGVARGKFIPISKILPSSSNIKIEHVSYSSICDSDDKCLRIKEFEIPNNFSNNCFEKNLPIIFGSIGKSTSGFYPPNGEFIESSQENYSFCKIIKKFRVNSKYVLLIIGESIALTPNIEFGWIDEKNEKIFYLKIFKVIIDSNFYEFF</sequence>
<proteinExistence type="predicted"/>
<keyword evidence="2" id="KW-1185">Reference proteome</keyword>
<protein>
    <submittedName>
        <fullName evidence="1">Uncharacterized protein</fullName>
    </submittedName>
</protein>
<accession>A0A814CBK6</accession>
<name>A0A814CBK6_9BILA</name>
<dbReference type="OrthoDB" id="10162528at2759"/>
<dbReference type="Proteomes" id="UP000663879">
    <property type="component" value="Unassembled WGS sequence"/>
</dbReference>
<dbReference type="EMBL" id="CAJNOC010002523">
    <property type="protein sequence ID" value="CAF0938014.1"/>
    <property type="molecule type" value="Genomic_DNA"/>
</dbReference>
<comment type="caution">
    <text evidence="1">The sequence shown here is derived from an EMBL/GenBank/DDBJ whole genome shotgun (WGS) entry which is preliminary data.</text>
</comment>
<reference evidence="1" key="1">
    <citation type="submission" date="2021-02" db="EMBL/GenBank/DDBJ databases">
        <authorList>
            <person name="Nowell W R."/>
        </authorList>
    </citation>
    <scope>NUCLEOTIDE SEQUENCE</scope>
    <source>
        <strain evidence="1">Ploen Becks lab</strain>
    </source>
</reference>
<dbReference type="AlphaFoldDB" id="A0A814CBK6"/>
<evidence type="ECO:0000313" key="2">
    <source>
        <dbReference type="Proteomes" id="UP000663879"/>
    </source>
</evidence>
<gene>
    <name evidence="1" type="ORF">OXX778_LOCUS13272</name>
</gene>